<proteinExistence type="predicted"/>
<evidence type="ECO:0000313" key="2">
    <source>
        <dbReference type="EMBL" id="RGT58276.1"/>
    </source>
</evidence>
<dbReference type="InterPro" id="IPR036278">
    <property type="entry name" value="Sialidase_sf"/>
</dbReference>
<dbReference type="Gene3D" id="2.120.10.10">
    <property type="match status" value="1"/>
</dbReference>
<organism evidence="2 3">
    <name type="scientific">Bacteroides intestinalis</name>
    <dbReference type="NCBI Taxonomy" id="329854"/>
    <lineage>
        <taxon>Bacteria</taxon>
        <taxon>Pseudomonadati</taxon>
        <taxon>Bacteroidota</taxon>
        <taxon>Bacteroidia</taxon>
        <taxon>Bacteroidales</taxon>
        <taxon>Bacteroidaceae</taxon>
        <taxon>Bacteroides</taxon>
    </lineage>
</organism>
<sequence length="432" mass="49288">MYRKILLLICGLLGSVSLLHAQKLVKAGMGYSSTSVNTAIFRTNSVTSKGNMQFIAYYDEDGYLTLGKRRLGNDRFEILRSPYKGKCEDAHNVISIGIDGKGYLHVAFNHHNAPLQYCKSVEAYSLRLDTLQSMLGKDERKVTYPEFYTLKNGDLLFAYRLGKSGQGNLVLNRYDVRKGQWKRLQDTLIDGEGQRNAYWQMCVDRKGTIHVSWVWRETSAVETNHDLCYACSKDGGITWQKSTGEQYHLPINVRNAEYAFKIPQKSELINQTSMAIDKEGNPFIAAYWKEPGDACPQYRLVFIGKENWQMVKVADRHTDFTLSGRGTKMIPMSRPRLAVDTRGKGIYYIYRDVDRNSRVTVAYSGDLSKGNWNVSDLTDFSVDAWEPSYDTNLWNKRGMLHLFVQCTSQGDGEKVKQSVPQQVYVLEVDTKQ</sequence>
<dbReference type="EMBL" id="QRWT01000001">
    <property type="protein sequence ID" value="RGT58276.1"/>
    <property type="molecule type" value="Genomic_DNA"/>
</dbReference>
<dbReference type="SUPFAM" id="SSF50939">
    <property type="entry name" value="Sialidases"/>
    <property type="match status" value="1"/>
</dbReference>
<comment type="caution">
    <text evidence="2">The sequence shown here is derived from an EMBL/GenBank/DDBJ whole genome shotgun (WGS) entry which is preliminary data.</text>
</comment>
<name>A0A3E4KR75_9BACE</name>
<keyword evidence="1" id="KW-0732">Signal</keyword>
<dbReference type="Proteomes" id="UP000284772">
    <property type="component" value="Unassembled WGS sequence"/>
</dbReference>
<protein>
    <submittedName>
        <fullName evidence="2">Neuraminidase</fullName>
    </submittedName>
</protein>
<dbReference type="Pfam" id="PF15892">
    <property type="entry name" value="BNR_4"/>
    <property type="match status" value="1"/>
</dbReference>
<accession>A0A3E4KR75</accession>
<feature type="chain" id="PRO_5043182241" evidence="1">
    <location>
        <begin position="22"/>
        <end position="432"/>
    </location>
</feature>
<evidence type="ECO:0000313" key="3">
    <source>
        <dbReference type="Proteomes" id="UP000284772"/>
    </source>
</evidence>
<dbReference type="AlphaFoldDB" id="A0A3E4KR75"/>
<dbReference type="RefSeq" id="WP_115501835.1">
    <property type="nucleotide sequence ID" value="NZ_CABMMK010000001.1"/>
</dbReference>
<reference evidence="2 3" key="1">
    <citation type="submission" date="2018-08" db="EMBL/GenBank/DDBJ databases">
        <title>A genome reference for cultivated species of the human gut microbiota.</title>
        <authorList>
            <person name="Zou Y."/>
            <person name="Xue W."/>
            <person name="Luo G."/>
        </authorList>
    </citation>
    <scope>NUCLEOTIDE SEQUENCE [LARGE SCALE GENOMIC DNA]</scope>
    <source>
        <strain evidence="2 3">AF19-10AC</strain>
    </source>
</reference>
<gene>
    <name evidence="2" type="ORF">DWX27_00760</name>
</gene>
<feature type="signal peptide" evidence="1">
    <location>
        <begin position="1"/>
        <end position="21"/>
    </location>
</feature>
<evidence type="ECO:0000256" key="1">
    <source>
        <dbReference type="SAM" id="SignalP"/>
    </source>
</evidence>